<protein>
    <recommendedName>
        <fullName evidence="4">Alkaline shock response membrane anchor protein AmaP</fullName>
    </recommendedName>
</protein>
<proteinExistence type="predicted"/>
<gene>
    <name evidence="2" type="ORF">Saso_76200</name>
</gene>
<reference evidence="3" key="1">
    <citation type="submission" date="2023-07" db="EMBL/GenBank/DDBJ databases">
        <title>Whole genome shotgun sequence of Streptomyces cacaoi subsp. asoensis NBRC 13813.</title>
        <authorList>
            <person name="Komaki H."/>
            <person name="Tamura T."/>
        </authorList>
    </citation>
    <scope>NUCLEOTIDE SEQUENCE [LARGE SCALE GENOMIC DNA]</scope>
    <source>
        <strain evidence="3">NBRC 13813</strain>
    </source>
</reference>
<keyword evidence="3" id="KW-1185">Reference proteome</keyword>
<keyword evidence="1" id="KW-0472">Membrane</keyword>
<accession>A0ABQ3SDH7</accession>
<dbReference type="GeneID" id="91475358"/>
<evidence type="ECO:0008006" key="4">
    <source>
        <dbReference type="Google" id="ProtNLM"/>
    </source>
</evidence>
<dbReference type="Proteomes" id="UP000649259">
    <property type="component" value="Unassembled WGS sequence"/>
</dbReference>
<feature type="transmembrane region" description="Helical" evidence="1">
    <location>
        <begin position="66"/>
        <end position="87"/>
    </location>
</feature>
<sequence>MTRRVRSAVNRTVLGLAGLVLALAGSWLAATDRAVTGRLPSWWPAAAPGSVLLDRDRLAQLRAEAWWTPTLMAAAITLSVLLAYWSLARLRPGPARPLALALPGGTVRPQALAEALSTRVAALPGVARSRSRVLCLPGRRLEIGLRIWLRPGASPDAVLPALCALTAEAEKSAAPCTARTRIRLSTAAPHRPTRLR</sequence>
<evidence type="ECO:0000313" key="3">
    <source>
        <dbReference type="Proteomes" id="UP000649259"/>
    </source>
</evidence>
<comment type="caution">
    <text evidence="2">The sequence shown here is derived from an EMBL/GenBank/DDBJ whole genome shotgun (WGS) entry which is preliminary data.</text>
</comment>
<dbReference type="EMBL" id="BNEB01000006">
    <property type="protein sequence ID" value="GHI65970.1"/>
    <property type="molecule type" value="Genomic_DNA"/>
</dbReference>
<name>A0ABQ3SDH7_9ACTN</name>
<keyword evidence="1" id="KW-1133">Transmembrane helix</keyword>
<evidence type="ECO:0000313" key="2">
    <source>
        <dbReference type="EMBL" id="GHI65970.1"/>
    </source>
</evidence>
<organism evidence="2 3">
    <name type="scientific">Streptomyces asoensis</name>
    <dbReference type="NCBI Taxonomy" id="249586"/>
    <lineage>
        <taxon>Bacteria</taxon>
        <taxon>Bacillati</taxon>
        <taxon>Actinomycetota</taxon>
        <taxon>Actinomycetes</taxon>
        <taxon>Kitasatosporales</taxon>
        <taxon>Streptomycetaceae</taxon>
        <taxon>Streptomyces</taxon>
    </lineage>
</organism>
<evidence type="ECO:0000256" key="1">
    <source>
        <dbReference type="SAM" id="Phobius"/>
    </source>
</evidence>
<keyword evidence="1" id="KW-0812">Transmembrane</keyword>
<dbReference type="RefSeq" id="WP_189927252.1">
    <property type="nucleotide sequence ID" value="NZ_BMSI01000016.1"/>
</dbReference>